<reference evidence="2 3" key="1">
    <citation type="journal article" date="2019" name="Int. J. Syst. Evol. Microbiol.">
        <title>The Global Catalogue of Microorganisms (GCM) 10K type strain sequencing project: providing services to taxonomists for standard genome sequencing and annotation.</title>
        <authorList>
            <consortium name="The Broad Institute Genomics Platform"/>
            <consortium name="The Broad Institute Genome Sequencing Center for Infectious Disease"/>
            <person name="Wu L."/>
            <person name="Ma J."/>
        </authorList>
    </citation>
    <scope>NUCLEOTIDE SEQUENCE [LARGE SCALE GENOMIC DNA]</scope>
    <source>
        <strain evidence="2 3">RDMS1</strain>
    </source>
</reference>
<dbReference type="EMBL" id="JBHTAX010000001">
    <property type="protein sequence ID" value="MFC7191935.1"/>
    <property type="molecule type" value="Genomic_DNA"/>
</dbReference>
<name>A0ABD5YWR7_9EURY</name>
<dbReference type="InterPro" id="IPR001387">
    <property type="entry name" value="Cro/C1-type_HTH"/>
</dbReference>
<evidence type="ECO:0000313" key="3">
    <source>
        <dbReference type="Proteomes" id="UP001596417"/>
    </source>
</evidence>
<proteinExistence type="predicted"/>
<dbReference type="CDD" id="cd00093">
    <property type="entry name" value="HTH_XRE"/>
    <property type="match status" value="1"/>
</dbReference>
<dbReference type="SUPFAM" id="SSF47413">
    <property type="entry name" value="lambda repressor-like DNA-binding domains"/>
    <property type="match status" value="1"/>
</dbReference>
<dbReference type="Pfam" id="PF01381">
    <property type="entry name" value="HTH_3"/>
    <property type="match status" value="1"/>
</dbReference>
<comment type="caution">
    <text evidence="2">The sequence shown here is derived from an EMBL/GenBank/DDBJ whole genome shotgun (WGS) entry which is preliminary data.</text>
</comment>
<feature type="domain" description="HTH cro/C1-type" evidence="1">
    <location>
        <begin position="25"/>
        <end position="54"/>
    </location>
</feature>
<evidence type="ECO:0000259" key="1">
    <source>
        <dbReference type="PROSITE" id="PS50943"/>
    </source>
</evidence>
<dbReference type="InterPro" id="IPR010982">
    <property type="entry name" value="Lambda_DNA-bd_dom_sf"/>
</dbReference>
<dbReference type="RefSeq" id="WP_264822386.1">
    <property type="nucleotide sequence ID" value="NZ_CP110249.1"/>
</dbReference>
<organism evidence="2 3">
    <name type="scientific">Halocatena marina</name>
    <dbReference type="NCBI Taxonomy" id="2934937"/>
    <lineage>
        <taxon>Archaea</taxon>
        <taxon>Methanobacteriati</taxon>
        <taxon>Methanobacteriota</taxon>
        <taxon>Stenosarchaea group</taxon>
        <taxon>Halobacteria</taxon>
        <taxon>Halobacteriales</taxon>
        <taxon>Natronomonadaceae</taxon>
        <taxon>Halocatena</taxon>
    </lineage>
</organism>
<sequence length="61" mass="6831">MEYQPEIKLQEKLSELLMESDSSGAEVAREIGVSPASISQYRKGETQPSLDKLVVLHEHSM</sequence>
<dbReference type="GeneID" id="76201727"/>
<dbReference type="PROSITE" id="PS50943">
    <property type="entry name" value="HTH_CROC1"/>
    <property type="match status" value="1"/>
</dbReference>
<dbReference type="AlphaFoldDB" id="A0ABD5YWR7"/>
<keyword evidence="3" id="KW-1185">Reference proteome</keyword>
<dbReference type="Gene3D" id="1.10.260.40">
    <property type="entry name" value="lambda repressor-like DNA-binding domains"/>
    <property type="match status" value="1"/>
</dbReference>
<protein>
    <submittedName>
        <fullName evidence="2">Helix-turn-helix domain-containing protein</fullName>
    </submittedName>
</protein>
<gene>
    <name evidence="2" type="ORF">ACFQL7_20510</name>
</gene>
<evidence type="ECO:0000313" key="2">
    <source>
        <dbReference type="EMBL" id="MFC7191935.1"/>
    </source>
</evidence>
<accession>A0ABD5YWR7</accession>
<dbReference type="Proteomes" id="UP001596417">
    <property type="component" value="Unassembled WGS sequence"/>
</dbReference>